<dbReference type="NCBIfam" id="TIGR03940">
    <property type="entry name" value="PGA_PgaD"/>
    <property type="match status" value="1"/>
</dbReference>
<keyword evidence="1" id="KW-0472">Membrane</keyword>
<dbReference type="Proteomes" id="UP000294581">
    <property type="component" value="Unassembled WGS sequence"/>
</dbReference>
<evidence type="ECO:0000256" key="1">
    <source>
        <dbReference type="SAM" id="Phobius"/>
    </source>
</evidence>
<keyword evidence="1" id="KW-1133">Transmembrane helix</keyword>
<protein>
    <submittedName>
        <fullName evidence="2">Poly-beta-1,6-N-acetyl-D-glucosamine biosynthesis protein PgaD</fullName>
    </submittedName>
</protein>
<dbReference type="EMBL" id="SORF01000009">
    <property type="protein sequence ID" value="TDY44581.1"/>
    <property type="molecule type" value="Genomic_DNA"/>
</dbReference>
<sequence length="163" mass="18099">MKDVRTHWNDMVINASPHRSKPRRFAETLLTLGGWLCVGSVLLQLLLALCLWVFGARHVTLDFMFGLSNASLLIFLRDAGVVGCASLCVFGTWVVYNKRRFGSLHRRKFPRDVTADELAERLGIDPPQIETWQHSAVVNWGIDSSTGYGSIAASPTGSLANKR</sequence>
<proteinExistence type="predicted"/>
<gene>
    <name evidence="2" type="ORF">C7445_10979</name>
</gene>
<evidence type="ECO:0000313" key="2">
    <source>
        <dbReference type="EMBL" id="TDY44581.1"/>
    </source>
</evidence>
<dbReference type="GO" id="GO:0043709">
    <property type="term" value="P:cell adhesion involved in single-species biofilm formation"/>
    <property type="evidence" value="ECO:0007669"/>
    <property type="project" value="InterPro"/>
</dbReference>
<reference evidence="2 3" key="1">
    <citation type="submission" date="2019-03" db="EMBL/GenBank/DDBJ databases">
        <title>Genomic Encyclopedia of Type Strains, Phase IV (KMG-IV): sequencing the most valuable type-strain genomes for metagenomic binning, comparative biology and taxonomic classification.</title>
        <authorList>
            <person name="Goeker M."/>
        </authorList>
    </citation>
    <scope>NUCLEOTIDE SEQUENCE [LARGE SCALE GENOMIC DNA]</scope>
    <source>
        <strain evidence="2 3">DSM 17974</strain>
    </source>
</reference>
<evidence type="ECO:0000313" key="3">
    <source>
        <dbReference type="Proteomes" id="UP000294581"/>
    </source>
</evidence>
<dbReference type="AlphaFoldDB" id="A0A4R8LKA8"/>
<keyword evidence="3" id="KW-1185">Reference proteome</keyword>
<keyword evidence="1" id="KW-0812">Transmembrane</keyword>
<comment type="caution">
    <text evidence="2">The sequence shown here is derived from an EMBL/GenBank/DDBJ whole genome shotgun (WGS) entry which is preliminary data.</text>
</comment>
<organism evidence="2 3">
    <name type="scientific">Alicyclobacillus sacchari</name>
    <dbReference type="NCBI Taxonomy" id="392010"/>
    <lineage>
        <taxon>Bacteria</taxon>
        <taxon>Bacillati</taxon>
        <taxon>Bacillota</taxon>
        <taxon>Bacilli</taxon>
        <taxon>Bacillales</taxon>
        <taxon>Alicyclobacillaceae</taxon>
        <taxon>Alicyclobacillus</taxon>
    </lineage>
</organism>
<accession>A0A4R8LKA8</accession>
<dbReference type="OrthoDB" id="2376033at2"/>
<dbReference type="Pfam" id="PF13994">
    <property type="entry name" value="PgaD"/>
    <property type="match status" value="1"/>
</dbReference>
<feature type="transmembrane region" description="Helical" evidence="1">
    <location>
        <begin position="29"/>
        <end position="54"/>
    </location>
</feature>
<feature type="transmembrane region" description="Helical" evidence="1">
    <location>
        <begin position="74"/>
        <end position="96"/>
    </location>
</feature>
<dbReference type="InterPro" id="IPR023829">
    <property type="entry name" value="PGA_PgaD"/>
</dbReference>
<dbReference type="RefSeq" id="WP_134159977.1">
    <property type="nucleotide sequence ID" value="NZ_BSUS01000001.1"/>
</dbReference>
<name>A0A4R8LKA8_9BACL</name>